<keyword evidence="15" id="KW-1185">Reference proteome</keyword>
<keyword evidence="3 10" id="KW-0813">Transport</keyword>
<dbReference type="SUPFAM" id="SSF54523">
    <property type="entry name" value="Pili subunits"/>
    <property type="match status" value="1"/>
</dbReference>
<dbReference type="Pfam" id="PF21687">
    <property type="entry name" value="T2SSK_1st"/>
    <property type="match status" value="1"/>
</dbReference>
<evidence type="ECO:0000256" key="11">
    <source>
        <dbReference type="SAM" id="Phobius"/>
    </source>
</evidence>
<dbReference type="InterPro" id="IPR049031">
    <property type="entry name" value="T2SSK_SAM-like_1st"/>
</dbReference>
<sequence length="338" mass="37540">MTTRTAFSHCAISHGGPAFRRQARRAQQGAALLMAMLIVTLVATLAAGMVWQQWRAIEVEGAERARTQSTWLLTGALDWARLILREDARDGGPDGLTEPWATGLEEIRLSTFLAADKDNTSDTGLDAFLSGQITDAQSRYNLRNLVEDDDEAVKAELKIITRLCEVLSLPSGVAQRLAEGMRGASEAEDKLDDKEAVATGAPLRPVRVEQLRWLGLDADTVQRLTPFVTILPQRTRVNLNTASVEVMMATIDGLDRASAQRLTQQRLQLRKGFENLAAIKALLPEKVVLEERHVAINSSHFEVTGQLRYEDSILREVSLVQRRGQDVTVLRRDRLSHE</sequence>
<dbReference type="Proteomes" id="UP001379945">
    <property type="component" value="Unassembled WGS sequence"/>
</dbReference>
<evidence type="ECO:0000256" key="4">
    <source>
        <dbReference type="ARBA" id="ARBA00022475"/>
    </source>
</evidence>
<evidence type="ECO:0000256" key="9">
    <source>
        <dbReference type="ARBA" id="ARBA00023136"/>
    </source>
</evidence>
<feature type="domain" description="T2SS protein K second SAM-like" evidence="12">
    <location>
        <begin position="237"/>
        <end position="284"/>
    </location>
</feature>
<keyword evidence="9 10" id="KW-0472">Membrane</keyword>
<feature type="domain" description="T2SS protein K first SAM-like" evidence="13">
    <location>
        <begin position="138"/>
        <end position="233"/>
    </location>
</feature>
<proteinExistence type="inferred from homology"/>
<dbReference type="Gene3D" id="3.30.1300.30">
    <property type="entry name" value="GSPII I/J protein-like"/>
    <property type="match status" value="1"/>
</dbReference>
<dbReference type="RefSeq" id="WP_341397035.1">
    <property type="nucleotide sequence ID" value="NZ_JBBUTI010000001.1"/>
</dbReference>
<feature type="transmembrane region" description="Helical" evidence="11">
    <location>
        <begin position="30"/>
        <end position="51"/>
    </location>
</feature>
<keyword evidence="4 10" id="KW-1003">Cell membrane</keyword>
<evidence type="ECO:0000256" key="1">
    <source>
        <dbReference type="ARBA" id="ARBA00004533"/>
    </source>
</evidence>
<accession>A0ABU9BZ55</accession>
<keyword evidence="6 11" id="KW-0812">Transmembrane</keyword>
<dbReference type="PANTHER" id="PTHR38831:SF1">
    <property type="entry name" value="TYPE II SECRETION SYSTEM PROTEIN K-RELATED"/>
    <property type="match status" value="1"/>
</dbReference>
<dbReference type="PANTHER" id="PTHR38831">
    <property type="entry name" value="TYPE II SECRETION SYSTEM PROTEIN K"/>
    <property type="match status" value="1"/>
</dbReference>
<evidence type="ECO:0000256" key="6">
    <source>
        <dbReference type="ARBA" id="ARBA00022692"/>
    </source>
</evidence>
<dbReference type="Gene3D" id="1.10.40.60">
    <property type="entry name" value="EpsJ-like"/>
    <property type="match status" value="2"/>
</dbReference>
<evidence type="ECO:0000256" key="7">
    <source>
        <dbReference type="ARBA" id="ARBA00022927"/>
    </source>
</evidence>
<keyword evidence="7" id="KW-0653">Protein transport</keyword>
<keyword evidence="5 10" id="KW-0997">Cell inner membrane</keyword>
<dbReference type="InterPro" id="IPR005628">
    <property type="entry name" value="GspK"/>
</dbReference>
<reference evidence="14 15" key="1">
    <citation type="submission" date="2024-04" db="EMBL/GenBank/DDBJ databases">
        <title>Novel species of the genus Ideonella isolated from streams.</title>
        <authorList>
            <person name="Lu H."/>
        </authorList>
    </citation>
    <scope>NUCLEOTIDE SEQUENCE [LARGE SCALE GENOMIC DNA]</scope>
    <source>
        <strain evidence="14 15">LYT19W</strain>
    </source>
</reference>
<evidence type="ECO:0000313" key="14">
    <source>
        <dbReference type="EMBL" id="MEK8044876.1"/>
    </source>
</evidence>
<comment type="caution">
    <text evidence="14">The sequence shown here is derived from an EMBL/GenBank/DDBJ whole genome shotgun (WGS) entry which is preliminary data.</text>
</comment>
<gene>
    <name evidence="14" type="primary">gspK</name>
    <name evidence="14" type="ORF">AACH00_00790</name>
</gene>
<dbReference type="InterPro" id="IPR045584">
    <property type="entry name" value="Pilin-like"/>
</dbReference>
<dbReference type="SUPFAM" id="SSF158544">
    <property type="entry name" value="GspK insert domain-like"/>
    <property type="match status" value="1"/>
</dbReference>
<name>A0ABU9BZ55_9BURK</name>
<evidence type="ECO:0000259" key="12">
    <source>
        <dbReference type="Pfam" id="PF03934"/>
    </source>
</evidence>
<comment type="subcellular location">
    <subcellularLocation>
        <location evidence="1 10">Cell inner membrane</location>
    </subcellularLocation>
</comment>
<dbReference type="EMBL" id="JBBUTI010000001">
    <property type="protein sequence ID" value="MEK8044876.1"/>
    <property type="molecule type" value="Genomic_DNA"/>
</dbReference>
<evidence type="ECO:0000256" key="5">
    <source>
        <dbReference type="ARBA" id="ARBA00022519"/>
    </source>
</evidence>
<evidence type="ECO:0000256" key="10">
    <source>
        <dbReference type="PIRNR" id="PIRNR002786"/>
    </source>
</evidence>
<dbReference type="Pfam" id="PF03934">
    <property type="entry name" value="T2SSK"/>
    <property type="match status" value="1"/>
</dbReference>
<keyword evidence="8 11" id="KW-1133">Transmembrane helix</keyword>
<evidence type="ECO:0000256" key="8">
    <source>
        <dbReference type="ARBA" id="ARBA00022989"/>
    </source>
</evidence>
<protein>
    <recommendedName>
        <fullName evidence="10">Type II secretion system protein K</fullName>
    </recommendedName>
</protein>
<evidence type="ECO:0000259" key="13">
    <source>
        <dbReference type="Pfam" id="PF21687"/>
    </source>
</evidence>
<comment type="similarity">
    <text evidence="2 10">Belongs to the GSP K family.</text>
</comment>
<organism evidence="14 15">
    <name type="scientific">Ideonella margarita</name>
    <dbReference type="NCBI Taxonomy" id="2984191"/>
    <lineage>
        <taxon>Bacteria</taxon>
        <taxon>Pseudomonadati</taxon>
        <taxon>Pseudomonadota</taxon>
        <taxon>Betaproteobacteria</taxon>
        <taxon>Burkholderiales</taxon>
        <taxon>Sphaerotilaceae</taxon>
        <taxon>Ideonella</taxon>
    </lineage>
</organism>
<evidence type="ECO:0000256" key="2">
    <source>
        <dbReference type="ARBA" id="ARBA00007246"/>
    </source>
</evidence>
<evidence type="ECO:0000313" key="15">
    <source>
        <dbReference type="Proteomes" id="UP001379945"/>
    </source>
</evidence>
<dbReference type="InterPro" id="IPR049179">
    <property type="entry name" value="T2SSK_SAM-like_2nd"/>
</dbReference>
<dbReference type="PIRSF" id="PIRSF002786">
    <property type="entry name" value="XcpX"/>
    <property type="match status" value="1"/>
</dbReference>
<dbReference type="InterPro" id="IPR038072">
    <property type="entry name" value="GspK_central_sf"/>
</dbReference>
<evidence type="ECO:0000256" key="3">
    <source>
        <dbReference type="ARBA" id="ARBA00022448"/>
    </source>
</evidence>
<dbReference type="NCBIfam" id="NF037980">
    <property type="entry name" value="T2SS_GspK"/>
    <property type="match status" value="1"/>
</dbReference>